<evidence type="ECO:0000256" key="6">
    <source>
        <dbReference type="ARBA" id="ARBA00022989"/>
    </source>
</evidence>
<reference evidence="9 11" key="3">
    <citation type="journal article" date="2021" name="BMC Genomics">
        <title>Genome-resolved metagenome and metatranscriptome analyses of thermophilic composting reveal key bacterial players and their metabolic interactions.</title>
        <authorList>
            <person name="Braga L.P.P."/>
            <person name="Pereira R.V."/>
            <person name="Martins L.F."/>
            <person name="Moura L.M.S."/>
            <person name="Sanchez F.B."/>
            <person name="Patane J.S.L."/>
            <person name="da Silva A.M."/>
            <person name="Setubal J.C."/>
        </authorList>
    </citation>
    <scope>NUCLEOTIDE SEQUENCE [LARGE SCALE GENOMIC DNA]</scope>
    <source>
        <strain evidence="9">ZC4RG45</strain>
    </source>
</reference>
<dbReference type="STRING" id="1111738.GCA_000427905_03760"/>
<reference evidence="10" key="2">
    <citation type="submission" date="2018-05" db="EMBL/GenBank/DDBJ databases">
        <authorList>
            <person name="Lanie J.A."/>
            <person name="Ng W.-L."/>
            <person name="Kazmierczak K.M."/>
            <person name="Andrzejewski T.M."/>
            <person name="Davidsen T.M."/>
            <person name="Wayne K.J."/>
            <person name="Tettelin H."/>
            <person name="Glass J.I."/>
            <person name="Rusch D."/>
            <person name="Podicherti R."/>
            <person name="Tsui H.-C.T."/>
            <person name="Winkler M.E."/>
        </authorList>
    </citation>
    <scope>NUCLEOTIDE SEQUENCE</scope>
    <source>
        <strain evidence="10">ZC4RG45</strain>
    </source>
</reference>
<organism evidence="10">
    <name type="scientific">Thermocrispum agreste</name>
    <dbReference type="NCBI Taxonomy" id="37925"/>
    <lineage>
        <taxon>Bacteria</taxon>
        <taxon>Bacillati</taxon>
        <taxon>Actinomycetota</taxon>
        <taxon>Actinomycetes</taxon>
        <taxon>Pseudonocardiales</taxon>
        <taxon>Pseudonocardiaceae</taxon>
        <taxon>Thermocrispum</taxon>
    </lineage>
</organism>
<dbReference type="PANTHER" id="PTHR21716">
    <property type="entry name" value="TRANSMEMBRANE PROTEIN"/>
    <property type="match status" value="1"/>
</dbReference>
<feature type="transmembrane region" description="Helical" evidence="8">
    <location>
        <begin position="288"/>
        <end position="310"/>
    </location>
</feature>
<feature type="transmembrane region" description="Helical" evidence="8">
    <location>
        <begin position="81"/>
        <end position="104"/>
    </location>
</feature>
<keyword evidence="6 8" id="KW-1133">Transmembrane helix</keyword>
<keyword evidence="3" id="KW-0813">Transport</keyword>
<dbReference type="Proteomes" id="UP000249324">
    <property type="component" value="Unassembled WGS sequence"/>
</dbReference>
<feature type="transmembrane region" description="Helical" evidence="8">
    <location>
        <begin position="257"/>
        <end position="281"/>
    </location>
</feature>
<evidence type="ECO:0000256" key="3">
    <source>
        <dbReference type="ARBA" id="ARBA00022448"/>
    </source>
</evidence>
<comment type="similarity">
    <text evidence="2">Belongs to the autoinducer-2 exporter (AI-2E) (TC 2.A.86) family.</text>
</comment>
<dbReference type="AlphaFoldDB" id="A0A2W4LQP4"/>
<feature type="transmembrane region" description="Helical" evidence="8">
    <location>
        <begin position="322"/>
        <end position="348"/>
    </location>
</feature>
<feature type="transmembrane region" description="Helical" evidence="8">
    <location>
        <begin position="27"/>
        <end position="45"/>
    </location>
</feature>
<evidence type="ECO:0000256" key="5">
    <source>
        <dbReference type="ARBA" id="ARBA00022692"/>
    </source>
</evidence>
<evidence type="ECO:0000313" key="9">
    <source>
        <dbReference type="EMBL" id="MFO7191673.1"/>
    </source>
</evidence>
<dbReference type="EMBL" id="QGUI01000121">
    <property type="protein sequence ID" value="PZM99933.1"/>
    <property type="molecule type" value="Genomic_DNA"/>
</dbReference>
<dbReference type="EMBL" id="QGUI02000043">
    <property type="protein sequence ID" value="MFO7191673.1"/>
    <property type="molecule type" value="Genomic_DNA"/>
</dbReference>
<gene>
    <name evidence="9" type="ORF">DIU77_005475</name>
    <name evidence="10" type="ORF">DIU77_04680</name>
</gene>
<feature type="transmembrane region" description="Helical" evidence="8">
    <location>
        <begin position="223"/>
        <end position="245"/>
    </location>
</feature>
<name>A0A2W4LQP4_9PSEU</name>
<comment type="caution">
    <text evidence="10">The sequence shown here is derived from an EMBL/GenBank/DDBJ whole genome shotgun (WGS) entry which is preliminary data.</text>
</comment>
<proteinExistence type="inferred from homology"/>
<evidence type="ECO:0000256" key="8">
    <source>
        <dbReference type="SAM" id="Phobius"/>
    </source>
</evidence>
<reference evidence="9" key="1">
    <citation type="submission" date="2018-05" db="EMBL/GenBank/DDBJ databases">
        <authorList>
            <person name="Moura L."/>
            <person name="Setubal J.C."/>
        </authorList>
    </citation>
    <scope>NUCLEOTIDE SEQUENCE</scope>
    <source>
        <strain evidence="9">ZC4RG45</strain>
    </source>
</reference>
<keyword evidence="4" id="KW-1003">Cell membrane</keyword>
<reference evidence="9" key="4">
    <citation type="submission" date="2023-08" db="EMBL/GenBank/DDBJ databases">
        <authorList>
            <person name="Guima S.E.S."/>
            <person name="Martins L.F."/>
            <person name="Silva A.M."/>
            <person name="Setubal J.C."/>
        </authorList>
    </citation>
    <scope>NUCLEOTIDE SEQUENCE</scope>
    <source>
        <strain evidence="9">ZC4RG45</strain>
    </source>
</reference>
<comment type="subcellular location">
    <subcellularLocation>
        <location evidence="1">Cell membrane</location>
        <topology evidence="1">Multi-pass membrane protein</topology>
    </subcellularLocation>
</comment>
<evidence type="ECO:0000256" key="7">
    <source>
        <dbReference type="ARBA" id="ARBA00023136"/>
    </source>
</evidence>
<sequence length="376" mass="39339">MPPRDLSPPPEDVTPYVPVGVRIAAAYSWRLLVIAGALGVVIWLIGELSVLATTLAIALLLAALMVPLVNLLTHKARLPRGLATAVTVIAGLAVLGGLMTFVIIQFSDGLPALQQQLNRSLDEARRWLIEGPLHLKSSDISRFIDQMITLIQENQASITTSALTTATAVGEFLTGFLLTLFILIFFLVHGEHIWAFLLRAVPKPARQVVDNAGKEGFASLISYVRATMVVAVVDAVGVGIGLWILGVPLVVPLATLVFLGAFVPIIGAVVAGGVAVIIALVTVGWIKALVLLAIVTAVMQLEGHVLQPILLGRAVKLHPLAVILAITGGLIVSGIAGALLAVPLLAVLNAGTKSLIADQRNANSGNSPDSPEPAED</sequence>
<dbReference type="PANTHER" id="PTHR21716:SF53">
    <property type="entry name" value="PERMEASE PERM-RELATED"/>
    <property type="match status" value="1"/>
</dbReference>
<evidence type="ECO:0000313" key="10">
    <source>
        <dbReference type="EMBL" id="PZM99933.1"/>
    </source>
</evidence>
<keyword evidence="7 8" id="KW-0472">Membrane</keyword>
<evidence type="ECO:0000313" key="11">
    <source>
        <dbReference type="Proteomes" id="UP000249324"/>
    </source>
</evidence>
<protein>
    <submittedName>
        <fullName evidence="10">AI-2E family transporter</fullName>
    </submittedName>
</protein>
<feature type="transmembrane region" description="Helical" evidence="8">
    <location>
        <begin position="172"/>
        <end position="197"/>
    </location>
</feature>
<evidence type="ECO:0000256" key="1">
    <source>
        <dbReference type="ARBA" id="ARBA00004651"/>
    </source>
</evidence>
<evidence type="ECO:0000256" key="2">
    <source>
        <dbReference type="ARBA" id="ARBA00009773"/>
    </source>
</evidence>
<feature type="transmembrane region" description="Helical" evidence="8">
    <location>
        <begin position="51"/>
        <end position="69"/>
    </location>
</feature>
<evidence type="ECO:0000256" key="4">
    <source>
        <dbReference type="ARBA" id="ARBA00022475"/>
    </source>
</evidence>
<dbReference type="InterPro" id="IPR002549">
    <property type="entry name" value="AI-2E-like"/>
</dbReference>
<dbReference type="Pfam" id="PF01594">
    <property type="entry name" value="AI-2E_transport"/>
    <property type="match status" value="1"/>
</dbReference>
<dbReference type="GO" id="GO:0005886">
    <property type="term" value="C:plasma membrane"/>
    <property type="evidence" value="ECO:0007669"/>
    <property type="project" value="UniProtKB-SubCell"/>
</dbReference>
<accession>A0A2W4LQP4</accession>
<dbReference type="GO" id="GO:0055085">
    <property type="term" value="P:transmembrane transport"/>
    <property type="evidence" value="ECO:0007669"/>
    <property type="project" value="TreeGrafter"/>
</dbReference>
<keyword evidence="5 8" id="KW-0812">Transmembrane</keyword>